<evidence type="ECO:0000313" key="2">
    <source>
        <dbReference type="EMBL" id="AFZ47729.1"/>
    </source>
</evidence>
<feature type="transmembrane region" description="Helical" evidence="1">
    <location>
        <begin position="59"/>
        <end position="77"/>
    </location>
</feature>
<organism evidence="2 3">
    <name type="scientific">Cyanobacterium stanieri (strain ATCC 29140 / PCC 7202)</name>
    <dbReference type="NCBI Taxonomy" id="292563"/>
    <lineage>
        <taxon>Bacteria</taxon>
        <taxon>Bacillati</taxon>
        <taxon>Cyanobacteriota</taxon>
        <taxon>Cyanophyceae</taxon>
        <taxon>Oscillatoriophycideae</taxon>
        <taxon>Chroococcales</taxon>
        <taxon>Geminocystaceae</taxon>
        <taxon>Cyanobacterium</taxon>
    </lineage>
</organism>
<dbReference type="STRING" id="292563.Cyast_1773"/>
<evidence type="ECO:0000256" key="1">
    <source>
        <dbReference type="SAM" id="Phobius"/>
    </source>
</evidence>
<dbReference type="BioCyc" id="CSTA292563:G1353-1779-MONOMER"/>
<dbReference type="EMBL" id="CP003940">
    <property type="protein sequence ID" value="AFZ47729.1"/>
    <property type="molecule type" value="Genomic_DNA"/>
</dbReference>
<reference evidence="3" key="1">
    <citation type="journal article" date="2013" name="Proc. Natl. Acad. Sci. U.S.A.">
        <title>Improving the coverage of the cyanobacterial phylum using diversity-driven genome sequencing.</title>
        <authorList>
            <person name="Shih P.M."/>
            <person name="Wu D."/>
            <person name="Latifi A."/>
            <person name="Axen S.D."/>
            <person name="Fewer D.P."/>
            <person name="Talla E."/>
            <person name="Calteau A."/>
            <person name="Cai F."/>
            <person name="Tandeau de Marsac N."/>
            <person name="Rippka R."/>
            <person name="Herdman M."/>
            <person name="Sivonen K."/>
            <person name="Coursin T."/>
            <person name="Laurent T."/>
            <person name="Goodwin L."/>
            <person name="Nolan M."/>
            <person name="Davenport K.W."/>
            <person name="Han C.S."/>
            <person name="Rubin E.M."/>
            <person name="Eisen J.A."/>
            <person name="Woyke T."/>
            <person name="Gugger M."/>
            <person name="Kerfeld C.A."/>
        </authorList>
    </citation>
    <scope>NUCLEOTIDE SEQUENCE [LARGE SCALE GENOMIC DNA]</scope>
    <source>
        <strain evidence="3">ATCC 29140 / PCC 7202</strain>
    </source>
</reference>
<proteinExistence type="predicted"/>
<feature type="transmembrane region" description="Helical" evidence="1">
    <location>
        <begin position="123"/>
        <end position="147"/>
    </location>
</feature>
<dbReference type="PATRIC" id="fig|292563.3.peg.1854"/>
<dbReference type="HOGENOM" id="CLU_058421_6_2_3"/>
<feature type="transmembrane region" description="Helical" evidence="1">
    <location>
        <begin position="83"/>
        <end position="102"/>
    </location>
</feature>
<evidence type="ECO:0008006" key="4">
    <source>
        <dbReference type="Google" id="ProtNLM"/>
    </source>
</evidence>
<gene>
    <name evidence="2" type="ordered locus">Cyast_1773</name>
</gene>
<name>K9YLJ3_CYASC</name>
<feature type="transmembrane region" description="Helical" evidence="1">
    <location>
        <begin position="20"/>
        <end position="38"/>
    </location>
</feature>
<keyword evidence="1" id="KW-0472">Membrane</keyword>
<dbReference type="Proteomes" id="UP000010483">
    <property type="component" value="Chromosome"/>
</dbReference>
<accession>K9YLJ3</accession>
<dbReference type="eggNOG" id="COG2259">
    <property type="taxonomic scope" value="Bacteria"/>
</dbReference>
<dbReference type="AlphaFoldDB" id="K9YLJ3"/>
<protein>
    <recommendedName>
        <fullName evidence="4">DoxX family protein</fullName>
    </recommendedName>
</protein>
<evidence type="ECO:0000313" key="3">
    <source>
        <dbReference type="Proteomes" id="UP000010483"/>
    </source>
</evidence>
<keyword evidence="1" id="KW-0812">Transmembrane</keyword>
<keyword evidence="3" id="KW-1185">Reference proteome</keyword>
<dbReference type="KEGG" id="csn:Cyast_1773"/>
<keyword evidence="1" id="KW-1133">Transmembrane helix</keyword>
<sequence>MLDVNNLINLLPEFHGGLEGIGLMILRGTWGVTLMFYGRPMLSRPFTWMDMPKPSGIPGFLQALGALTIFGGGLAMAAGILTFLASLALTGAMGFALILNFMKGVPFMKERPDAPGTSYEASLVYLAIALMFVLVGPGKFSFDFLIFGNL</sequence>